<dbReference type="RefSeq" id="WP_368999940.1">
    <property type="nucleotide sequence ID" value="NZ_CP158487.1"/>
</dbReference>
<name>A0AB39JD83_9BACT</name>
<dbReference type="EMBL" id="CP158487">
    <property type="protein sequence ID" value="XDN89455.1"/>
    <property type="molecule type" value="Genomic_DNA"/>
</dbReference>
<evidence type="ECO:0000313" key="1">
    <source>
        <dbReference type="EMBL" id="XDN89455.1"/>
    </source>
</evidence>
<accession>A0AB39JD83</accession>
<reference evidence="1" key="1">
    <citation type="submission" date="2024-06" db="EMBL/GenBank/DDBJ databases">
        <authorList>
            <person name="Atkinson C."/>
            <person name="McLean J."/>
            <person name="Gallagher L."/>
            <person name="Bor B."/>
            <person name="Mougous J."/>
        </authorList>
    </citation>
    <scope>NUCLEOTIDE SEQUENCE</scope>
    <source>
        <strain evidence="1">TM7-074</strain>
    </source>
</reference>
<proteinExistence type="predicted"/>
<dbReference type="AlphaFoldDB" id="A0AB39JD83"/>
<gene>
    <name evidence="1" type="ORF">TM074_01960</name>
</gene>
<protein>
    <submittedName>
        <fullName evidence="1">Uncharacterized protein</fullName>
    </submittedName>
</protein>
<organism evidence="1">
    <name type="scientific">Candidatus Nanosynbacter sp. TM7-074</name>
    <dbReference type="NCBI Taxonomy" id="3158573"/>
    <lineage>
        <taxon>Bacteria</taxon>
        <taxon>Candidatus Saccharimonadota</taxon>
        <taxon>Candidatus Saccharimonadia</taxon>
        <taxon>Candidatus Nanosynbacterales</taxon>
        <taxon>Candidatus Nanosynbacteraceae</taxon>
        <taxon>Candidatus Nanosynbacter</taxon>
    </lineage>
</organism>
<sequence length="101" mass="11595">MDQDALSKFINDIIDAKNFKTLDSDVRHQLEQDLKNRLLDQIDRAVLGALPENKIDGFNDLLDRNASQQEVQQYIANSGVDTKKITLETMLRFRSLYLGVK</sequence>